<feature type="non-terminal residue" evidence="1">
    <location>
        <position position="69"/>
    </location>
</feature>
<proteinExistence type="predicted"/>
<protein>
    <submittedName>
        <fullName evidence="1">Uncharacterized protein</fullName>
    </submittedName>
</protein>
<sequence length="69" mass="8088">TIMVNLLHKERSITVFRKTPVHVPNMAMINAVSKLTWRAFERHYSLTTYEQLISKLDSTIPVYPDWIKG</sequence>
<feature type="non-terminal residue" evidence="1">
    <location>
        <position position="1"/>
    </location>
</feature>
<accession>W1Y5I6</accession>
<reference evidence="1" key="1">
    <citation type="submission" date="2013-12" db="EMBL/GenBank/DDBJ databases">
        <title>A Varibaculum cambriense genome reconstructed from a premature infant gut community with otherwise low bacterial novelty that shifts toward anaerobic metabolism during the third week of life.</title>
        <authorList>
            <person name="Brown C.T."/>
            <person name="Sharon I."/>
            <person name="Thomas B.C."/>
            <person name="Castelle C.J."/>
            <person name="Morowitz M.J."/>
            <person name="Banfield J.F."/>
        </authorList>
    </citation>
    <scope>NUCLEOTIDE SEQUENCE</scope>
</reference>
<evidence type="ECO:0000313" key="1">
    <source>
        <dbReference type="EMBL" id="ETJ36930.1"/>
    </source>
</evidence>
<dbReference type="EMBL" id="AZMM01008826">
    <property type="protein sequence ID" value="ETJ36930.1"/>
    <property type="molecule type" value="Genomic_DNA"/>
</dbReference>
<comment type="caution">
    <text evidence="1">The sequence shown here is derived from an EMBL/GenBank/DDBJ whole genome shotgun (WGS) entry which is preliminary data.</text>
</comment>
<organism evidence="1">
    <name type="scientific">human gut metagenome</name>
    <dbReference type="NCBI Taxonomy" id="408170"/>
    <lineage>
        <taxon>unclassified sequences</taxon>
        <taxon>metagenomes</taxon>
        <taxon>organismal metagenomes</taxon>
    </lineage>
</organism>
<dbReference type="AlphaFoldDB" id="W1Y5I6"/>
<name>W1Y5I6_9ZZZZ</name>
<gene>
    <name evidence="1" type="ORF">Q604_UNBC08826G0001</name>
</gene>